<dbReference type="EMBL" id="BTRK01000001">
    <property type="protein sequence ID" value="GMR30267.1"/>
    <property type="molecule type" value="Genomic_DNA"/>
</dbReference>
<dbReference type="Proteomes" id="UP001328107">
    <property type="component" value="Unassembled WGS sequence"/>
</dbReference>
<proteinExistence type="predicted"/>
<feature type="non-terminal residue" evidence="1">
    <location>
        <position position="84"/>
    </location>
</feature>
<keyword evidence="2" id="KW-1185">Reference proteome</keyword>
<organism evidence="1 2">
    <name type="scientific">Pristionchus mayeri</name>
    <dbReference type="NCBI Taxonomy" id="1317129"/>
    <lineage>
        <taxon>Eukaryota</taxon>
        <taxon>Metazoa</taxon>
        <taxon>Ecdysozoa</taxon>
        <taxon>Nematoda</taxon>
        <taxon>Chromadorea</taxon>
        <taxon>Rhabditida</taxon>
        <taxon>Rhabditina</taxon>
        <taxon>Diplogasteromorpha</taxon>
        <taxon>Diplogasteroidea</taxon>
        <taxon>Neodiplogasteridae</taxon>
        <taxon>Pristionchus</taxon>
    </lineage>
</organism>
<comment type="caution">
    <text evidence="1">The sequence shown here is derived from an EMBL/GenBank/DDBJ whole genome shotgun (WGS) entry which is preliminary data.</text>
</comment>
<gene>
    <name evidence="1" type="ORF">PMAYCL1PPCAC_00462</name>
</gene>
<sequence>MLNSEICERIKSKRFFFCSFCERFMFSARHVFMHIACDDHKQKVNFAQSVNRENELLIAMIGEKAKIKRWLDMEEKDVRLQQEW</sequence>
<evidence type="ECO:0000313" key="2">
    <source>
        <dbReference type="Proteomes" id="UP001328107"/>
    </source>
</evidence>
<accession>A0AAN4Z2P0</accession>
<protein>
    <submittedName>
        <fullName evidence="1">Uncharacterized protein</fullName>
    </submittedName>
</protein>
<evidence type="ECO:0000313" key="1">
    <source>
        <dbReference type="EMBL" id="GMR30267.1"/>
    </source>
</evidence>
<name>A0AAN4Z2P0_9BILA</name>
<dbReference type="AlphaFoldDB" id="A0AAN4Z2P0"/>
<reference evidence="2" key="1">
    <citation type="submission" date="2022-10" db="EMBL/GenBank/DDBJ databases">
        <title>Genome assembly of Pristionchus species.</title>
        <authorList>
            <person name="Yoshida K."/>
            <person name="Sommer R.J."/>
        </authorList>
    </citation>
    <scope>NUCLEOTIDE SEQUENCE [LARGE SCALE GENOMIC DNA]</scope>
    <source>
        <strain evidence="2">RS5460</strain>
    </source>
</reference>